<dbReference type="EMBL" id="JBHUDG010000005">
    <property type="protein sequence ID" value="MFD1629610.1"/>
    <property type="molecule type" value="Genomic_DNA"/>
</dbReference>
<dbReference type="PIRSF" id="PIRSF015380">
    <property type="entry name" value="Site-sp_rcmb"/>
    <property type="match status" value="1"/>
</dbReference>
<name>A0ABW4IA22_9SPHI</name>
<feature type="transmembrane region" description="Helical" evidence="5">
    <location>
        <begin position="339"/>
        <end position="363"/>
    </location>
</feature>
<dbReference type="InterPro" id="IPR023271">
    <property type="entry name" value="Aquaporin-like"/>
</dbReference>
<dbReference type="RefSeq" id="WP_379661988.1">
    <property type="nucleotide sequence ID" value="NZ_JBHUDG010000005.1"/>
</dbReference>
<dbReference type="Proteomes" id="UP001597118">
    <property type="component" value="Unassembled WGS sequence"/>
</dbReference>
<protein>
    <submittedName>
        <fullName evidence="6">Site-specific recombinase</fullName>
    </submittedName>
</protein>
<feature type="transmembrane region" description="Helical" evidence="5">
    <location>
        <begin position="375"/>
        <end position="393"/>
    </location>
</feature>
<evidence type="ECO:0000313" key="7">
    <source>
        <dbReference type="Proteomes" id="UP001597118"/>
    </source>
</evidence>
<gene>
    <name evidence="6" type="ORF">ACFSAH_06975</name>
</gene>
<keyword evidence="3 5" id="KW-1133">Transmembrane helix</keyword>
<evidence type="ECO:0000256" key="2">
    <source>
        <dbReference type="ARBA" id="ARBA00022692"/>
    </source>
</evidence>
<feature type="transmembrane region" description="Helical" evidence="5">
    <location>
        <begin position="547"/>
        <end position="566"/>
    </location>
</feature>
<reference evidence="7" key="1">
    <citation type="journal article" date="2019" name="Int. J. Syst. Evol. Microbiol.">
        <title>The Global Catalogue of Microorganisms (GCM) 10K type strain sequencing project: providing services to taxonomists for standard genome sequencing and annotation.</title>
        <authorList>
            <consortium name="The Broad Institute Genomics Platform"/>
            <consortium name="The Broad Institute Genome Sequencing Center for Infectious Disease"/>
            <person name="Wu L."/>
            <person name="Ma J."/>
        </authorList>
    </citation>
    <scope>NUCLEOTIDE SEQUENCE [LARGE SCALE GENOMIC DNA]</scope>
    <source>
        <strain evidence="7">CCUG 53762</strain>
    </source>
</reference>
<feature type="transmembrane region" description="Helical" evidence="5">
    <location>
        <begin position="600"/>
        <end position="628"/>
    </location>
</feature>
<evidence type="ECO:0000256" key="3">
    <source>
        <dbReference type="ARBA" id="ARBA00022989"/>
    </source>
</evidence>
<accession>A0ABW4IA22</accession>
<evidence type="ECO:0000256" key="5">
    <source>
        <dbReference type="SAM" id="Phobius"/>
    </source>
</evidence>
<keyword evidence="7" id="KW-1185">Reference proteome</keyword>
<sequence>MIARFRNILDEIREAKDSTSQEYLVSIFKIIRPYDYKNSERAKERLIIFINLLKDTPEYQQVFSKYISDLLKSKNHIRLFTELGISSNTNFMEELRKRLNAKILPPAIDKSELTDLLQEVFYNKHDHIWVNGIDDETWKEFFSLIELPKSQDLILPDPFYMPIVNSVHILTNRISSLGLEPEILTRMPHVEKYHSDFLALSTEMHIFLNAHRLDHHQEANDSLKQVKVILTQCLNSLERIRKSQKNRGTSIAQVYIILRIKQNIERLQLLLQFLDFNNTDKQRQLDFTVELFKKLVYAENKSKGVRAHVKENTDLLAYQIIEHTSSVGKKYVAVTKKEYFNAIWAAMKGGFIIVFAVLIKAYIGELKDLPLVPTYILYSLNYATAFIIIYLTHSSLATKQPSMTGSYIANALSGSGKGGVNIDEATDIIIRMARSQFASIIGNLIVVVPVSFLFAWGYYHLTGDYFYSRSHAIKALNENNPFESLMVIYAAIAGFFLFVSGLITGYYENKIITHQIPKRIREHKYLSKRIGQRRLNKVAAFVEKNTGGLAGNFFLGFMLGCAGGIGKLTGIPFDIRHITISAGNYGLSTYTMIHNPIADIMVYSAIGVLLVGIINITVSFSLTLIVAIKSLRINFDKSSELVHRVFAHFIFSTRDFFYPPKEKKNVNFDGENTE</sequence>
<dbReference type="InterPro" id="IPR011385">
    <property type="entry name" value="Site-sp_rcmbase"/>
</dbReference>
<organism evidence="6 7">
    <name type="scientific">Pseudopedobacter beijingensis</name>
    <dbReference type="NCBI Taxonomy" id="1207056"/>
    <lineage>
        <taxon>Bacteria</taxon>
        <taxon>Pseudomonadati</taxon>
        <taxon>Bacteroidota</taxon>
        <taxon>Sphingobacteriia</taxon>
        <taxon>Sphingobacteriales</taxon>
        <taxon>Sphingobacteriaceae</taxon>
        <taxon>Pseudopedobacter</taxon>
    </lineage>
</organism>
<evidence type="ECO:0000256" key="4">
    <source>
        <dbReference type="ARBA" id="ARBA00023136"/>
    </source>
</evidence>
<comment type="caution">
    <text evidence="6">The sequence shown here is derived from an EMBL/GenBank/DDBJ whole genome shotgun (WGS) entry which is preliminary data.</text>
</comment>
<dbReference type="Gene3D" id="1.20.1080.10">
    <property type="entry name" value="Glycerol uptake facilitator protein"/>
    <property type="match status" value="1"/>
</dbReference>
<proteinExistence type="predicted"/>
<comment type="subcellular location">
    <subcellularLocation>
        <location evidence="1">Membrane</location>
        <topology evidence="1">Multi-pass membrane protein</topology>
    </subcellularLocation>
</comment>
<evidence type="ECO:0000256" key="1">
    <source>
        <dbReference type="ARBA" id="ARBA00004141"/>
    </source>
</evidence>
<keyword evidence="4 5" id="KW-0472">Membrane</keyword>
<feature type="transmembrane region" description="Helical" evidence="5">
    <location>
        <begin position="486"/>
        <end position="507"/>
    </location>
</feature>
<dbReference type="Pfam" id="PF10136">
    <property type="entry name" value="SpecificRecomb"/>
    <property type="match status" value="1"/>
</dbReference>
<evidence type="ECO:0000313" key="6">
    <source>
        <dbReference type="EMBL" id="MFD1629610.1"/>
    </source>
</evidence>
<feature type="transmembrane region" description="Helical" evidence="5">
    <location>
        <begin position="437"/>
        <end position="459"/>
    </location>
</feature>
<keyword evidence="2 5" id="KW-0812">Transmembrane</keyword>